<evidence type="ECO:0000313" key="3">
    <source>
        <dbReference type="Proteomes" id="UP000298327"/>
    </source>
</evidence>
<evidence type="ECO:0008006" key="4">
    <source>
        <dbReference type="Google" id="ProtNLM"/>
    </source>
</evidence>
<sequence length="203" mass="21717">MFAAIILIQQAIIIQFMSSGSAAVATCTSRSVQELRGARCTSFEPHHLGRDQLRATPLALCPLALLRNTIPSKCPDHDQFDSDTGAAVGRRASGAKALGARGLRGVAFGTVLQFERAMRFDHYPSPCRGLSSCWSCAPGSWFGLASATWSLAVHPPEVGNRRLLAVDVRPSGVPVAHYLVASGVRWQDGESSARVGVYAVLRD</sequence>
<protein>
    <recommendedName>
        <fullName evidence="4">Secreted protein</fullName>
    </recommendedName>
</protein>
<reference evidence="2 3" key="1">
    <citation type="submission" date="2019-02" db="EMBL/GenBank/DDBJ databases">
        <title>Genome sequencing of the rare red list fungi Dentipellis fragilis.</title>
        <authorList>
            <person name="Buettner E."/>
            <person name="Kellner H."/>
        </authorList>
    </citation>
    <scope>NUCLEOTIDE SEQUENCE [LARGE SCALE GENOMIC DNA]</scope>
    <source>
        <strain evidence="2 3">DSM 105465</strain>
    </source>
</reference>
<evidence type="ECO:0000313" key="2">
    <source>
        <dbReference type="EMBL" id="TFY55984.1"/>
    </source>
</evidence>
<keyword evidence="1" id="KW-0732">Signal</keyword>
<dbReference type="AlphaFoldDB" id="A0A4Y9Y0H2"/>
<name>A0A4Y9Y0H2_9AGAM</name>
<proteinExistence type="predicted"/>
<gene>
    <name evidence="2" type="ORF">EVG20_g9112</name>
</gene>
<dbReference type="EMBL" id="SEOQ01000868">
    <property type="protein sequence ID" value="TFY55984.1"/>
    <property type="molecule type" value="Genomic_DNA"/>
</dbReference>
<feature type="chain" id="PRO_5021486558" description="Secreted protein" evidence="1">
    <location>
        <begin position="23"/>
        <end position="203"/>
    </location>
</feature>
<dbReference type="Proteomes" id="UP000298327">
    <property type="component" value="Unassembled WGS sequence"/>
</dbReference>
<evidence type="ECO:0000256" key="1">
    <source>
        <dbReference type="SAM" id="SignalP"/>
    </source>
</evidence>
<keyword evidence="3" id="KW-1185">Reference proteome</keyword>
<feature type="signal peptide" evidence="1">
    <location>
        <begin position="1"/>
        <end position="22"/>
    </location>
</feature>
<comment type="caution">
    <text evidence="2">The sequence shown here is derived from an EMBL/GenBank/DDBJ whole genome shotgun (WGS) entry which is preliminary data.</text>
</comment>
<accession>A0A4Y9Y0H2</accession>
<organism evidence="2 3">
    <name type="scientific">Dentipellis fragilis</name>
    <dbReference type="NCBI Taxonomy" id="205917"/>
    <lineage>
        <taxon>Eukaryota</taxon>
        <taxon>Fungi</taxon>
        <taxon>Dikarya</taxon>
        <taxon>Basidiomycota</taxon>
        <taxon>Agaricomycotina</taxon>
        <taxon>Agaricomycetes</taxon>
        <taxon>Russulales</taxon>
        <taxon>Hericiaceae</taxon>
        <taxon>Dentipellis</taxon>
    </lineage>
</organism>